<dbReference type="GO" id="GO:0003677">
    <property type="term" value="F:DNA binding"/>
    <property type="evidence" value="ECO:0007669"/>
    <property type="project" value="InterPro"/>
</dbReference>
<feature type="compositionally biased region" description="Polar residues" evidence="2">
    <location>
        <begin position="5629"/>
        <end position="5640"/>
    </location>
</feature>
<dbReference type="InterPro" id="IPR013762">
    <property type="entry name" value="Integrase-like_cat_sf"/>
</dbReference>
<feature type="compositionally biased region" description="Low complexity" evidence="2">
    <location>
        <begin position="623"/>
        <end position="632"/>
    </location>
</feature>
<feature type="region of interest" description="Disordered" evidence="2">
    <location>
        <begin position="964"/>
        <end position="1008"/>
    </location>
</feature>
<feature type="region of interest" description="Disordered" evidence="2">
    <location>
        <begin position="3766"/>
        <end position="3811"/>
    </location>
</feature>
<dbReference type="InterPro" id="IPR043502">
    <property type="entry name" value="DNA/RNA_pol_sf"/>
</dbReference>
<feature type="compositionally biased region" description="Basic and acidic residues" evidence="2">
    <location>
        <begin position="1518"/>
        <end position="1530"/>
    </location>
</feature>
<feature type="compositionally biased region" description="Basic and acidic residues" evidence="2">
    <location>
        <begin position="2049"/>
        <end position="2060"/>
    </location>
</feature>
<reference evidence="6 7" key="2">
    <citation type="submission" date="2024-05" db="EMBL/GenBank/DDBJ databases">
        <authorList>
            <person name="Chen Y."/>
            <person name="Shah S."/>
            <person name="Dougan E. K."/>
            <person name="Thang M."/>
            <person name="Chan C."/>
        </authorList>
    </citation>
    <scope>NUCLEOTIDE SEQUENCE [LARGE SCALE GENOMIC DNA]</scope>
</reference>
<feature type="compositionally biased region" description="Basic and acidic residues" evidence="2">
    <location>
        <begin position="5449"/>
        <end position="5461"/>
    </location>
</feature>
<feature type="region of interest" description="Disordered" evidence="2">
    <location>
        <begin position="5555"/>
        <end position="5583"/>
    </location>
</feature>
<dbReference type="PANTHER" id="PTHR33050">
    <property type="entry name" value="REVERSE TRANSCRIPTASE DOMAIN-CONTAINING PROTEIN"/>
    <property type="match status" value="1"/>
</dbReference>
<feature type="compositionally biased region" description="Low complexity" evidence="2">
    <location>
        <begin position="971"/>
        <end position="984"/>
    </location>
</feature>
<comment type="caution">
    <text evidence="5">The sequence shown here is derived from an EMBL/GenBank/DDBJ whole genome shotgun (WGS) entry which is preliminary data.</text>
</comment>
<feature type="region of interest" description="Disordered" evidence="2">
    <location>
        <begin position="5620"/>
        <end position="5640"/>
    </location>
</feature>
<feature type="compositionally biased region" description="Polar residues" evidence="2">
    <location>
        <begin position="2881"/>
        <end position="2895"/>
    </location>
</feature>
<feature type="compositionally biased region" description="Polar residues" evidence="2">
    <location>
        <begin position="1579"/>
        <end position="1589"/>
    </location>
</feature>
<feature type="compositionally biased region" description="Acidic residues" evidence="2">
    <location>
        <begin position="633"/>
        <end position="645"/>
    </location>
</feature>
<feature type="region of interest" description="Disordered" evidence="2">
    <location>
        <begin position="4140"/>
        <end position="4178"/>
    </location>
</feature>
<keyword evidence="1" id="KW-0233">DNA recombination</keyword>
<dbReference type="SUPFAM" id="SSF56349">
    <property type="entry name" value="DNA breaking-rejoining enzymes"/>
    <property type="match status" value="1"/>
</dbReference>
<dbReference type="EMBL" id="CAMXCT030006514">
    <property type="protein sequence ID" value="CAL4802429.1"/>
    <property type="molecule type" value="Genomic_DNA"/>
</dbReference>
<feature type="region of interest" description="Disordered" evidence="2">
    <location>
        <begin position="1503"/>
        <end position="1558"/>
    </location>
</feature>
<feature type="compositionally biased region" description="Basic residues" evidence="2">
    <location>
        <begin position="5566"/>
        <end position="5575"/>
    </location>
</feature>
<feature type="compositionally biased region" description="Basic and acidic residues" evidence="2">
    <location>
        <begin position="1624"/>
        <end position="1634"/>
    </location>
</feature>
<dbReference type="EMBL" id="CAMXCT010006514">
    <property type="protein sequence ID" value="CAI4015117.1"/>
    <property type="molecule type" value="Genomic_DNA"/>
</dbReference>
<proteinExistence type="predicted"/>
<evidence type="ECO:0000256" key="2">
    <source>
        <dbReference type="SAM" id="MobiDB-lite"/>
    </source>
</evidence>
<dbReference type="SMART" id="SM00292">
    <property type="entry name" value="BRCT"/>
    <property type="match status" value="2"/>
</dbReference>
<dbReference type="Gene3D" id="3.40.50.10190">
    <property type="entry name" value="BRCT domain"/>
    <property type="match status" value="1"/>
</dbReference>
<dbReference type="CDD" id="cd09275">
    <property type="entry name" value="RNase_HI_RT_DIRS1"/>
    <property type="match status" value="1"/>
</dbReference>
<dbReference type="InterPro" id="IPR011010">
    <property type="entry name" value="DNA_brk_join_enz"/>
</dbReference>
<feature type="compositionally biased region" description="Basic and acidic residues" evidence="2">
    <location>
        <begin position="5952"/>
        <end position="5969"/>
    </location>
</feature>
<reference evidence="5" key="1">
    <citation type="submission" date="2022-10" db="EMBL/GenBank/DDBJ databases">
        <authorList>
            <person name="Chen Y."/>
            <person name="Dougan E. K."/>
            <person name="Chan C."/>
            <person name="Rhodes N."/>
            <person name="Thang M."/>
        </authorList>
    </citation>
    <scope>NUCLEOTIDE SEQUENCE</scope>
</reference>
<dbReference type="Gene3D" id="1.10.443.10">
    <property type="entry name" value="Intergrase catalytic core"/>
    <property type="match status" value="1"/>
</dbReference>
<evidence type="ECO:0000313" key="7">
    <source>
        <dbReference type="Proteomes" id="UP001152797"/>
    </source>
</evidence>
<dbReference type="PROSITE" id="PS50172">
    <property type="entry name" value="BRCT"/>
    <property type="match status" value="1"/>
</dbReference>
<feature type="compositionally biased region" description="Low complexity" evidence="2">
    <location>
        <begin position="5757"/>
        <end position="5766"/>
    </location>
</feature>
<feature type="compositionally biased region" description="Basic residues" evidence="2">
    <location>
        <begin position="4159"/>
        <end position="4169"/>
    </location>
</feature>
<evidence type="ECO:0000259" key="3">
    <source>
        <dbReference type="PROSITE" id="PS50172"/>
    </source>
</evidence>
<sequence>MDEFLSTDLVADVDEATDLFAASDAGEPEGDSDPLKGFRLRWAKKRKVEEDEIVPSPSLVSSDFLAQNQQQVSEPPLSAATDRDHTTSVTNAFLTGMKPSTIVLPWEQSWLAPIFGDPLAAPSLSMPANWNAQLLDPIVDVFPGVEVQPKEPLVFAVSKCIKNRVDRSFIDERAVQTDKAIAKLKCLLEIELEFSGVGRQLMSEATEQGRSDVLLAILGTRSPGTVIKRVNALLHFYRWFCTQFELEFLPMCENVAWEYIQHLRTSNAAPTKATSFVQALRFGHYILQIDGAEACINSRRIIGSAELQLAMKSATKQARPLTVAEVRKLHAVTTDQSASLQQRVLASHLLMMLYTRSRTSDLAHVHEVLHDVSAKASSSGAPDFIQISTRYHKAAKSAEKKSLLLPILASSTAVFHDDWLSTWLKLRRQAGLRVAGVFDCAIQPAPDLSREGAWLRRPLTCSETTSVIRCLLQIEDRDVTSHSLKTTCLSWAAKAELPRDQRRLLGRHSSSLQDSDSIYARDLAVAPVKALQRVLTLIREGEFEPDQPRADFFKGANPLAPGTPAPVFQPGTPAFLTKETRTEPCVAAVPDDEWEHITPKKEVECIEVDGVLQAFEIEVLSSSDSSSSTSGCDDVDSDVENEVEVSDDRRPPHEDRFSLDVMVKNGRTGMIHSVPDLGADISGSVYANGELLQKKTTKCGRLTSAGFIVVQTVPDWTAKWMPVPELEFTRNVLGAMATMQDVSSLRRLLFEAQTLVMAQLREQVSNPEMQMTRKMPPVEREAKMRQLRARLPGVLLEHQLEPSHALLNLVTKQLQYIEIAKLTSREHEVLYSKSSKQLHVDADKLLVKEEAKVPDQAASTELQVLEALKRRGVAFAFIDALSWDVHERYLQSLFNHLRTEARDGYVKTTLQQLLRADRQVFLTLIRKDVDVRRKPDDTLEMDTEIMNALQSYEVGFHLMPLPKAKTAEAKPQQPSASGQPSQPSNWQSRAGQPYHKGSKGKGKGKGKGEKVANILPAELQNKGCVGTDDHNRRLCFNFNLNKCQDAAHERVFDLASKGASLEDCLIVEIFAGSSRVTASLKQLGQSSRHKHAQWGLNATNGFSTADETAYPMGAAMLFAGIAEDESFRWISGEFLQTLTLNEGDSGATEDWQLQVWGTPWTPEEFVDRAVVAGHPAKLHSFLPLLLRDCIEKSLTKSCSQRMAHRAQALKHWLRRSIQLKHQEEELVRTLEPGVAEVLQGKRILVWKEMLQSINYSDMGVVDEFCAGSRLTGQTDLTNLWQSKVTPATMTEGELHAQARLQRDGICERKRQVFCGTEAGGWSAILAQADQMQSIGALRQHYNLPDNVWNAFVQIAGDPMDDMRLLAVLPPSIVSAALERSQLPDGSYLSAVQASHVGLVYNLSRRIQHTRSGGDWDAWVESSPFGDQRITVEPAVTKDASDSNERKMKMTQILDQMDDGDFTVQTEEMRAKWYQRITWHAPHSSGTTRLRAHAGRSQRHHTCRGVLQQQHEGTGLNRAIKEEKTQVEERSRRWRRFKAFKRSKSRKRKGKRKQRQQRPEMLFLEQWQWSLWCTRPWTEVSSSDSTSTQMHHMRFTGPSKQGVPEEQGSVKVCGEGQQHEGTGAKSEKPEPKPEAESSAEYTYTYETDEGEAEDGDEGQEDPDEKDPLMSQTLEEYYQKRVFIFIHHFAGPADPLTTAMRNESLKQGIRLKAYSVEKESGTGDLLADEPYNTHLRWAKRGYVDAFHAGFPCSTFSRLRFRRREGLPGPVRTKFEPYGRLTNNPAAQAECDRGTVMACRAIDMATAVGESKRVSSVGAIATLENPPPSNEPEHLSAWELPEMEKFRRVRPSQGVIFNTCRYEEDLELGKRHFKPQQFEGTLRGMQCLSLECTCGEPGNHDSITGPAKSKASATYPKALCEAYARLAVEHLKLMGKEEFLRSRMASLQNTIDVAKARIVKRDEPFGPDAHVQDEKKTKAKEARSRSRRRVHYPSLSPPTRREYKAATMHERPKSQARPPLKRRKRNMTPPEVKLKPAKDALNTPEAYWQGGEGKHEALRPSTSKEADPSLLEFVGGMKDPYKVVLPRATLLSLGLRIRAAWETLERRHKDAHEVSEKYGTPDCEMKHHLVREWKAALRKVLGAQAPPAVKIKPRWKYVSPLDPELLEAWVSKGSNLDYHGNHELEDAEAQMSHGEILNYTSVLENLEDARIELNRYKAEGFMVDVDKETVQKEMSHGTISRLGLIVKQKPEGVKRRIILDLRRSGGNRKAVLPEKLVLPRPRDAVAMMRDVYNQRRGCGSDEGYTRELVVVDISDAFMSLAVHEAELPHTLAPHVDGEGFHLFVALLFGFKTAPLLWSRVAALVSRLLQSLVQGNEAQHQTYLDDGLWILQGTLKERNSILAMVITTLFALGLKVSLKKGLRSSQVQWVGVRFTLNEDAIILGLPDKLMSDLLQVLKSWANAGMAPIKELRQVAGRTSWVSGILPRTRWVVAVFYRVLHERLNDIASGKEEERRQHRRDDRAKGGLFVVKQLEQPRVWLIKYLEVAMTKPTRRLKLDTMKYPKATIVTDASPLGAGAILLINNRITKAYTTKVTHRDARLLGFEDSWEQAASQGIAETLSVLLALKHWAKELQSCHVELQVQSDSLVALATAKRLSSSTSTLNFLGAEIALVCEEIGIEGLRTSHIPGSANTSADWLSRPDKIAKDEMPVELKGIPIHNELQVRGPEFYHLAPPQLAPDLWHCPLRACWATSTLCCAMVSFDMGLRGTAHPSAGELGHSSLVPLLFRNRESTQTAAPQAEGCLFRLLRDPPNVAVPQGRRVFGDVYHKEGSSVERSSSEGRRLLASAGLADNTSVDGPNDPFDKEESLTSTELYGTKDRWDITSPKSQSGKSEGSPESMNKFPPDPPSSVPEGAQHKGPWWRELLASPVKKLRLAELGRNFRALAMPSYELPPVETPTTGILPFDMHTKVTDQSQGSIKPKSTLAKVRKDLPKRSSGAKLPKPNRRSAVKLAKAKCALAGIVARVEKDFCANSSRAARASKRNTIKQILRAGNEGLPLTPFSLKLLAGTLRESGYKSAHSYLIEAKLEHVEAGHHWTSLLDRHFKLCMAAAKRGTGPRKKAAEVPEGTWTDHSLLEDPSVAGLKVLHSALLFACGVHWMMREIELSNLRTEDIRFDCANRMVTILWRESKKDTEGIGISRTLQCLCENGCDLKCPYAVLETLVNHATLRGTPMGAIAMGKKGRLATKADIVHDWRKLYGKDVTGHSTRRSGALQYIRKGWAVSQVGYLGRWKSNIIMEYAQEALESMAVNNTQCFGVSGAQLQMAQQLIKGNAQCNDNQQLLVTKADAVVVQKLKEELETFKGHTLGSHVALENAIKDVEDQVVFFDSEIAHSVWDQTLQEVIRGEAEGPFDLSEVPSDFPLSRESPKPHTLDVVAAMISTVMGYAEGDHAWVSRSFDLRPCGVIAVASPEHEAEEDSPDKHALGDGLRHIFAGKATGTLHARASPILRYVMWCDKKGNPAFPLVEAYLRKRRTLQKDPLSVAMVEHLEKVVMADRYPDRDRVAAGCFLLCVFFRARFSDMMNLQDLILDELIVDGTAQGYIEGKVGRTKSAYTTEMKTMYLPMVAPRYGVTGQDWFSAWQEACIRCVKPKGESMPMLPYPSKSGWTRTPLGAGEGADWLRQLLQVSGIPSGSMGNIGTHSLKATTLSWMAKFGAPISIRQHLGYHMPSADKMALLYSRDASAGPIRKLEECLAEIRAKSFVPDATRSGYFPMQAQRPDPDVEQGLSGRGSNGHDWATDFSDSDSEDPRDDEHAFEEQQLNEEAMDHVVGPWDEHATLESLGLHEDAPLFRARAAALGLTDDVVEALCTNGVNTLAKYAFSSAYVPGNSDEAPFVTAMTTALGADPTLGQLASLRRLFHEAYSLTAAELKHSVERVEDMPVKKLAQPERADRLKRQQSKLKGIRIEGKLEPSDRLVDLAVSLYEENRLQHVELSRCTSKEQEVLNSSQREDKHVAIDASGAVRIRDKEHKMEADLSSDMFVRLALMRRGLAFDQANLLDYLEHDRWVEKIFDCRVASQPDGYSKISMQQIVNADRKLFVKLAEGSRSGVQTTATGRPLDAIFRTTMEHPDVLHLLQPLPNSISTSVKRTSDASHDRPEAKVPRPKNKGKGKSKGQGGGSLTIKMPAGLEGFTIMTHAHGGQLGSCNGPSFLLCLQCAASKPAALVTTNMPRLGAHGRVTEPSNMISKMKLWMSWAEELEAQEREHKLSLDLEVRQILAPKRLLLLRKIARSLDWPDTNLFDEIDAGFKLTGIQSPSNVFGLEPRPPQASEGELWASAKFIRPALIGKVKSAALDTESQPLWDATMEEASNHHWMTGPHTVEQVHDIFNGQPWIPVRRFSVLQSSGDRMKLRPIDDFAENRVNTAYGYSDKLDLRTLDQVVWMTAAITRALALGYISFRRSDGTLLEGKVHSAYLEEGGGRPLLSVLDLSSAYKQFAISKDCRRLSVIALKDPSDSSCKCFIGNVLPFGATASVVHFNRVSRLIHSIGLHAGLLWGNYFDDFPMVAPCILKQSSMNMAKLLLDLLGFEFADHKLKPFDAKATVLGVEIDTSKAMDGFVLVRNKPGRVTDVTDTVNGILARGTLTSKEASRILGRIQFADAQIMGRVGRIAMHEFRLAIKSQESIALDRCAIESLHVLMDRLSSGEPRMIPCCDQRRPILVFTDGASEVSGHTIGGVMSNDNKFEYFSCAVPERLVEEWGSMFSHFIGLVEMYAILVSRLLWDDHLIGSRTIYFIDNNSSMDACIKGTSGSKPVRELLLCWEKMEEKARTWTWFTRVPSQSNPADEPSRACHDLMVKLGAVRRQATCPLTGVESLQEIFYTILCQCGDAIFLQSAKMYWKATTSALAMIEGRHCPNIDTPTQIDRNGPLRCLATLSAPQFAHLAQHVDEAKQGLHEFSAFLQAYGHPQSFHDHAQDCLLILDDLSHVLGLPRTLRDANHPGFAPESVDFTVKAVFRLLGWRFAEDGPKAPPFSSSLVALGVQFDVSKLHQGSVSVSNTTNRRDELAQALDQAVTSRSLAKLEALRLRGRMQFASGQFYGRLARRCLAVVTQHAYGSESSTLAEAAIHALSRFRDMLVNGVPRMISSKATTTWFIFTDASHEPHEAEPFSGVGGVLVDQFGCRRRFFSEQLSPDLLREINVSQRKTIIYECEFFSVLCAMIVWKDFIHQCNVVIHTDNDAVRDAFIACHTSSANSLPILDAILEAENDAECNSWITRVPTESNIADDPSHWSQWSPEFPSLPTSPDRLLKSFVERPPGSTGLRAVQQALKLQEGVGLFKLLLEEESRGEAVVPIPAVPAERDGLVPGIFPNTLEVQQLLQELDTVNGTIRALDEMMAAENIPLADCLGTSFVPTSEAPLATLPGLQIPSSATLPGLPDPMVSPQGLSNVLTRDAPPSRRLADAEDTAHVASLLCSPDSPQPLQDLWEPGPSSKVSPKPPDSQQLFQVVPVEVGEAQEAPVEPPVASEAPPLESTAIGSSQKLVMEGPWTQNLMDVSNVQHRNGEQSGEGHLGHRNGHRNGHLGHLASPLPPLEDAIESFSEDLVLQSQDAIQATEPMLVPQELQPDHRNADQFGPPNSKNLQDTQTAMVQAESTRKNLDSAFYRNVIDVTDDHLSQTAVTSGFVPAQAMAMVPHSQKAQVNRAPRRVPLTDAVGRPLKRRRPALLSQHLRSHGLTQQMTASQRLCVSLARRRQSRQGKAWILSQAAQASTQKSSRKMSDHPDHQTAKVAVSQGKSPERPNVLFTGFSRSDLHQLKQSVNCLGGSAVRDLPTGRSAAETRVVVRCTVSEGRQIAGARTIKYLDAVLAGAWVLSPDWVHESMRAGHWLAEGKFELQGDTAKMGGPSRGRQHGPELFAGFRFHFVAQVRKPKKDRAEGPAPHELVRFARRAGAEVVDTLRKLPDAKEDPPHLADELLSSKRKRKRSSNSTKETSGFPNLWWRKPIMVTVPSKATKGRGSERTTRLAEELGWVILPSSWMLDCISGGEVCLPTDEKG</sequence>
<dbReference type="InterPro" id="IPR036420">
    <property type="entry name" value="BRCT_dom_sf"/>
</dbReference>
<feature type="compositionally biased region" description="Basic and acidic residues" evidence="2">
    <location>
        <begin position="1996"/>
        <end position="2010"/>
    </location>
</feature>
<feature type="region of interest" description="Disordered" evidence="2">
    <location>
        <begin position="1961"/>
        <end position="2060"/>
    </location>
</feature>
<feature type="region of interest" description="Disordered" evidence="2">
    <location>
        <begin position="5753"/>
        <end position="5790"/>
    </location>
</feature>
<feature type="region of interest" description="Disordered" evidence="2">
    <location>
        <begin position="623"/>
        <end position="654"/>
    </location>
</feature>
<feature type="domain" description="Reverse transcriptase" evidence="4">
    <location>
        <begin position="2225"/>
        <end position="2430"/>
    </location>
</feature>
<organism evidence="5">
    <name type="scientific">Cladocopium goreaui</name>
    <dbReference type="NCBI Taxonomy" id="2562237"/>
    <lineage>
        <taxon>Eukaryota</taxon>
        <taxon>Sar</taxon>
        <taxon>Alveolata</taxon>
        <taxon>Dinophyceae</taxon>
        <taxon>Suessiales</taxon>
        <taxon>Symbiodiniaceae</taxon>
        <taxon>Cladocopium</taxon>
    </lineage>
</organism>
<feature type="region of interest" description="Disordered" evidence="2">
    <location>
        <begin position="2968"/>
        <end position="3002"/>
    </location>
</feature>
<feature type="compositionally biased region" description="Basic residues" evidence="2">
    <location>
        <begin position="1531"/>
        <end position="1555"/>
    </location>
</feature>
<evidence type="ECO:0000313" key="6">
    <source>
        <dbReference type="EMBL" id="CAL4802429.1"/>
    </source>
</evidence>
<feature type="compositionally biased region" description="Basic residues" evidence="2">
    <location>
        <begin position="996"/>
        <end position="1005"/>
    </location>
</feature>
<dbReference type="EMBL" id="CAMXCT020006514">
    <property type="protein sequence ID" value="CAL1168492.1"/>
    <property type="molecule type" value="Genomic_DNA"/>
</dbReference>
<dbReference type="InterPro" id="IPR001357">
    <property type="entry name" value="BRCT_dom"/>
</dbReference>
<dbReference type="GO" id="GO:0006310">
    <property type="term" value="P:DNA recombination"/>
    <property type="evidence" value="ECO:0007669"/>
    <property type="project" value="UniProtKB-KW"/>
</dbReference>
<dbReference type="OrthoDB" id="549017at2759"/>
<evidence type="ECO:0000259" key="4">
    <source>
        <dbReference type="PROSITE" id="PS50878"/>
    </source>
</evidence>
<dbReference type="InterPro" id="IPR000477">
    <property type="entry name" value="RT_dom"/>
</dbReference>
<evidence type="ECO:0000313" key="5">
    <source>
        <dbReference type="EMBL" id="CAI4015117.1"/>
    </source>
</evidence>
<feature type="compositionally biased region" description="Basic and acidic residues" evidence="2">
    <location>
        <begin position="1961"/>
        <end position="1981"/>
    </location>
</feature>
<dbReference type="GO" id="GO:0015074">
    <property type="term" value="P:DNA integration"/>
    <property type="evidence" value="ECO:0007669"/>
    <property type="project" value="InterPro"/>
</dbReference>
<feature type="region of interest" description="Disordered" evidence="2">
    <location>
        <begin position="5424"/>
        <end position="5495"/>
    </location>
</feature>
<dbReference type="Proteomes" id="UP001152797">
    <property type="component" value="Unassembled WGS sequence"/>
</dbReference>
<dbReference type="PROSITE" id="PS50878">
    <property type="entry name" value="RT_POL"/>
    <property type="match status" value="1"/>
</dbReference>
<feature type="compositionally biased region" description="Basic and acidic residues" evidence="2">
    <location>
        <begin position="5770"/>
        <end position="5779"/>
    </location>
</feature>
<dbReference type="SUPFAM" id="SSF52113">
    <property type="entry name" value="BRCT domain"/>
    <property type="match status" value="2"/>
</dbReference>
<dbReference type="SUPFAM" id="SSF56672">
    <property type="entry name" value="DNA/RNA polymerases"/>
    <property type="match status" value="2"/>
</dbReference>
<feature type="domain" description="BRCT" evidence="3">
    <location>
        <begin position="5792"/>
        <end position="5887"/>
    </location>
</feature>
<protein>
    <submittedName>
        <fullName evidence="6">Protein BREAST CANCER SUSCEPTIBILITY 1 homolog (AtBRCA1)</fullName>
    </submittedName>
</protein>
<feature type="region of interest" description="Disordered" evidence="2">
    <location>
        <begin position="5952"/>
        <end position="5986"/>
    </location>
</feature>
<keyword evidence="7" id="KW-1185">Reference proteome</keyword>
<name>A0A9P1GLC3_9DINO</name>
<evidence type="ECO:0000256" key="1">
    <source>
        <dbReference type="ARBA" id="ARBA00023172"/>
    </source>
</evidence>
<feature type="region of interest" description="Disordered" evidence="2">
    <location>
        <begin position="2844"/>
        <end position="2913"/>
    </location>
</feature>
<feature type="compositionally biased region" description="Basic and acidic residues" evidence="2">
    <location>
        <begin position="4145"/>
        <end position="4158"/>
    </location>
</feature>
<accession>A0A9P1GLC3</accession>
<gene>
    <name evidence="5" type="ORF">C1SCF055_LOCUS39966</name>
</gene>
<dbReference type="InterPro" id="IPR052055">
    <property type="entry name" value="Hepadnavirus_pol/RT"/>
</dbReference>
<dbReference type="PANTHER" id="PTHR33050:SF7">
    <property type="entry name" value="RIBONUCLEASE H"/>
    <property type="match status" value="1"/>
</dbReference>
<feature type="region of interest" description="Disordered" evidence="2">
    <location>
        <begin position="1579"/>
        <end position="1639"/>
    </location>
</feature>